<dbReference type="SUPFAM" id="SSF52047">
    <property type="entry name" value="RNI-like"/>
    <property type="match status" value="1"/>
</dbReference>
<dbReference type="RefSeq" id="XP_024405474.1">
    <property type="nucleotide sequence ID" value="XM_024549812.1"/>
</dbReference>
<dbReference type="PANTHER" id="PTHR42678">
    <property type="entry name" value="AMIDASE"/>
    <property type="match status" value="1"/>
</dbReference>
<feature type="domain" description="Amidase" evidence="1">
    <location>
        <begin position="541"/>
        <end position="649"/>
    </location>
</feature>
<protein>
    <recommendedName>
        <fullName evidence="1">Amidase domain-containing protein</fullName>
    </recommendedName>
</protein>
<feature type="domain" description="Amidase" evidence="1">
    <location>
        <begin position="664"/>
        <end position="914"/>
    </location>
</feature>
<keyword evidence="3" id="KW-1185">Reference proteome</keyword>
<dbReference type="AlphaFoldDB" id="A0A2P4ZLC9"/>
<dbReference type="InterPro" id="IPR032675">
    <property type="entry name" value="LRR_dom_sf"/>
</dbReference>
<dbReference type="InterPro" id="IPR023631">
    <property type="entry name" value="Amidase_dom"/>
</dbReference>
<proteinExistence type="predicted"/>
<dbReference type="GeneID" id="29982655"/>
<accession>A0A2P4ZLC9</accession>
<evidence type="ECO:0000313" key="3">
    <source>
        <dbReference type="Proteomes" id="UP000054821"/>
    </source>
</evidence>
<dbReference type="STRING" id="398673.A0A2P4ZLC9"/>
<comment type="caution">
    <text evidence="2">The sequence shown here is derived from an EMBL/GenBank/DDBJ whole genome shotgun (WGS) entry which is preliminary data.</text>
</comment>
<dbReference type="Pfam" id="PF01425">
    <property type="entry name" value="Amidase"/>
    <property type="match status" value="2"/>
</dbReference>
<dbReference type="InterPro" id="IPR036928">
    <property type="entry name" value="AS_sf"/>
</dbReference>
<sequence length="989" mass="112648">MKRFSRLQRFRFSFHVRSKRSKGWKRSPKFGSLQLDAVRQGRQRQSRPMLLQLPAELQDLIIDLLEDDKKNLPSLALVNRRCRELALQRQFKEIRFSHSPRSRKLFRHMDDRDGSNLLLPISVWVRKVTFAPDWGWASSGRESRKRYKNLFFSVIASKLPNLDVLVWEDQAGLDNDFIEAISHCSAKHFKLELIGIIKPWLGRPSPALTQWDIRFLDLDIKFDYLREPDLDPTLGNPVAIARIDSTSAFLNTLFRRCSSTLESLNWSHKLVLGSAVKLSLDSENLEFPNLRSLKLSHANFEPKLFLTFLGPSLRHLEIPGTSLDLITKSPKTCELLRYLQTLVVNVYEDDISDPSLAALGTIDSLEQLILRVGRNTIWKYNWLIDHGKLRRQLKGLFRLKKLTLLHDTYYRSKLQHILPARFYDERTVINSDFQDAKARPYLVTEEDYWCEPTEITEEGHHELIYTMTVQNNIWGFRRLCPNTSTRVCIWERAHRNRMLAQAEAYAEVFPKLEWIYCGQLPMELRPRLDLLEKGSIKSTHLVNIYLDQIQRHDDYLHGMLTMPSREALQKIAVALDKERAAGKVRSRLHGIPVILKDNINTHPELDMKSTSGSLALEDARPRENARLVDKIIAAGMIILGKANLSELSNFRGERLPSGWSALGGQCQSPIGTETDGSLICPAGRASVYTIKPTIGLISQKGLIPVSHTMDSAGPMAKTPHDIAAFLDILREENTPGYPAGGYTSVLPGYMSEFSIAAVDYKDWIFPPEYTAPDESATAEMNRKFQDAYDILKLKTRKFSENVPLIKPEAASIHGKSCKLMIMLADFRKDFQAYLDDLEFAPIKSLQELIDFNREHADAELLPGHSNQKTLEQAADLNLTEKQYQEHVEKIRKVFRDEGIDYILDKYDADIIIGPADSGLSSHASGSGYPIAGMPLGYLGINARAFGMVALARKHHEATLIQFLSAWDGTFHPRKPPPMLMDKAMEPSTV</sequence>
<gene>
    <name evidence="2" type="ORF">TGAM01_v206177</name>
</gene>
<dbReference type="PANTHER" id="PTHR42678:SF34">
    <property type="entry name" value="OS04G0183300 PROTEIN"/>
    <property type="match status" value="1"/>
</dbReference>
<evidence type="ECO:0000259" key="1">
    <source>
        <dbReference type="Pfam" id="PF01425"/>
    </source>
</evidence>
<dbReference type="Proteomes" id="UP000054821">
    <property type="component" value="Unassembled WGS sequence"/>
</dbReference>
<organism evidence="2 3">
    <name type="scientific">Trichoderma gamsii</name>
    <dbReference type="NCBI Taxonomy" id="398673"/>
    <lineage>
        <taxon>Eukaryota</taxon>
        <taxon>Fungi</taxon>
        <taxon>Dikarya</taxon>
        <taxon>Ascomycota</taxon>
        <taxon>Pezizomycotina</taxon>
        <taxon>Sordariomycetes</taxon>
        <taxon>Hypocreomycetidae</taxon>
        <taxon>Hypocreales</taxon>
        <taxon>Hypocreaceae</taxon>
        <taxon>Trichoderma</taxon>
    </lineage>
</organism>
<dbReference type="Gene3D" id="3.90.1300.10">
    <property type="entry name" value="Amidase signature (AS) domain"/>
    <property type="match status" value="1"/>
</dbReference>
<name>A0A2P4ZLC9_9HYPO</name>
<reference evidence="2 3" key="1">
    <citation type="journal article" date="2016" name="Genome Announc.">
        <title>Draft Whole-Genome Sequence of Trichoderma gamsii T6085, a Promising Biocontrol Agent of Fusarium Head Blight on Wheat.</title>
        <authorList>
            <person name="Baroncelli R."/>
            <person name="Zapparata A."/>
            <person name="Piaggeschi G."/>
            <person name="Sarrocco S."/>
            <person name="Vannacci G."/>
        </authorList>
    </citation>
    <scope>NUCLEOTIDE SEQUENCE [LARGE SCALE GENOMIC DNA]</scope>
    <source>
        <strain evidence="2 3">T6085</strain>
    </source>
</reference>
<dbReference type="Gene3D" id="3.80.10.10">
    <property type="entry name" value="Ribonuclease Inhibitor"/>
    <property type="match status" value="1"/>
</dbReference>
<evidence type="ECO:0000313" key="2">
    <source>
        <dbReference type="EMBL" id="PON25096.1"/>
    </source>
</evidence>
<dbReference type="EMBL" id="JPDN02000020">
    <property type="protein sequence ID" value="PON25096.1"/>
    <property type="molecule type" value="Genomic_DNA"/>
</dbReference>
<dbReference type="SUPFAM" id="SSF75304">
    <property type="entry name" value="Amidase signature (AS) enzymes"/>
    <property type="match status" value="1"/>
</dbReference>